<comment type="pathway">
    <text evidence="5">Amino-acid biosynthesis; L-methionine biosynthesis via de novo pathway; O-acetyl-L-homoserine from L-homoserine: step 1/1.</text>
</comment>
<feature type="active site" description="Acyl-thioester intermediate" evidence="5 6">
    <location>
        <position position="142"/>
    </location>
</feature>
<proteinExistence type="inferred from homology"/>
<dbReference type="NCBIfam" id="TIGR01001">
    <property type="entry name" value="metA"/>
    <property type="match status" value="1"/>
</dbReference>
<evidence type="ECO:0000256" key="3">
    <source>
        <dbReference type="ARBA" id="ARBA00022679"/>
    </source>
</evidence>
<dbReference type="PANTHER" id="PTHR20919">
    <property type="entry name" value="HOMOSERINE O-SUCCINYLTRANSFERASE"/>
    <property type="match status" value="1"/>
</dbReference>
<dbReference type="GO" id="GO:0008899">
    <property type="term" value="F:homoserine O-succinyltransferase activity"/>
    <property type="evidence" value="ECO:0007669"/>
    <property type="project" value="UniProtKB-UniRule"/>
</dbReference>
<dbReference type="GO" id="GO:0005737">
    <property type="term" value="C:cytoplasm"/>
    <property type="evidence" value="ECO:0007669"/>
    <property type="project" value="UniProtKB-SubCell"/>
</dbReference>
<keyword evidence="4 5" id="KW-0012">Acyltransferase</keyword>
<evidence type="ECO:0000256" key="4">
    <source>
        <dbReference type="ARBA" id="ARBA00023315"/>
    </source>
</evidence>
<comment type="caution">
    <text evidence="7">The sequence shown here is derived from an EMBL/GenBank/DDBJ whole genome shotgun (WGS) entry which is preliminary data.</text>
</comment>
<dbReference type="GO" id="GO:0019281">
    <property type="term" value="P:L-methionine biosynthetic process from homoserine via O-succinyl-L-homoserine and cystathionine"/>
    <property type="evidence" value="ECO:0007669"/>
    <property type="project" value="InterPro"/>
</dbReference>
<evidence type="ECO:0000256" key="5">
    <source>
        <dbReference type="HAMAP-Rule" id="MF_00295"/>
    </source>
</evidence>
<comment type="caution">
    <text evidence="5">Lacks conserved residue(s) required for the propagation of feature annotation.</text>
</comment>
<dbReference type="PIRSF" id="PIRSF000450">
    <property type="entry name" value="H_ser_succinyltr"/>
    <property type="match status" value="1"/>
</dbReference>
<comment type="subcellular location">
    <subcellularLocation>
        <location evidence="5">Cytoplasm</location>
    </subcellularLocation>
</comment>
<keyword evidence="3 5" id="KW-0808">Transferase</keyword>
<evidence type="ECO:0000313" key="8">
    <source>
        <dbReference type="Proteomes" id="UP000824246"/>
    </source>
</evidence>
<evidence type="ECO:0000313" key="7">
    <source>
        <dbReference type="EMBL" id="HIX44778.1"/>
    </source>
</evidence>
<dbReference type="SUPFAM" id="SSF52317">
    <property type="entry name" value="Class I glutamine amidotransferase-like"/>
    <property type="match status" value="1"/>
</dbReference>
<feature type="site" description="Important for substrate specificity" evidence="5">
    <location>
        <position position="192"/>
    </location>
</feature>
<dbReference type="EMBL" id="DXFB01000026">
    <property type="protein sequence ID" value="HIX44778.1"/>
    <property type="molecule type" value="Genomic_DNA"/>
</dbReference>
<evidence type="ECO:0000256" key="1">
    <source>
        <dbReference type="ARBA" id="ARBA00022490"/>
    </source>
</evidence>
<comment type="catalytic activity">
    <reaction evidence="5">
        <text>L-homoserine + acetyl-CoA = O-acetyl-L-homoserine + CoA</text>
        <dbReference type="Rhea" id="RHEA:13701"/>
        <dbReference type="ChEBI" id="CHEBI:57287"/>
        <dbReference type="ChEBI" id="CHEBI:57288"/>
        <dbReference type="ChEBI" id="CHEBI:57476"/>
        <dbReference type="ChEBI" id="CHEBI:57716"/>
        <dbReference type="EC" id="2.3.1.31"/>
    </reaction>
</comment>
<name>A0A9D1VQ67_9BACT</name>
<dbReference type="Pfam" id="PF04204">
    <property type="entry name" value="HTS"/>
    <property type="match status" value="1"/>
</dbReference>
<dbReference type="Gene3D" id="3.40.50.880">
    <property type="match status" value="1"/>
</dbReference>
<feature type="active site" evidence="5">
    <location>
        <position position="237"/>
    </location>
</feature>
<gene>
    <name evidence="7" type="primary">metA</name>
    <name evidence="5" type="synonym">metAA</name>
    <name evidence="7" type="ORF">H9982_01015</name>
</gene>
<dbReference type="PANTHER" id="PTHR20919:SF0">
    <property type="entry name" value="HOMOSERINE O-SUCCINYLTRANSFERASE"/>
    <property type="match status" value="1"/>
</dbReference>
<dbReference type="InterPro" id="IPR033752">
    <property type="entry name" value="MetA_family"/>
</dbReference>
<comment type="function">
    <text evidence="5">Transfers an acetyl group from acetyl-CoA to L-homoserine, forming acetyl-L-homoserine.</text>
</comment>
<feature type="binding site" evidence="5">
    <location>
        <position position="163"/>
    </location>
    <ligand>
        <name>substrate</name>
    </ligand>
</feature>
<sequence>MPIKVPSSFPAVAALQREKIYLTGKPSPETPCAHPARLLILNLMPLKIDTEINLLRVLSGTPFTIETDWIVPQGHHSKNTPAEHIEKYYKHFSDVKPLHYDSMIITGAPVEHLPFEEVDYWAELTEIFDWTQTHVTSTLYLCWGAVAGLYYYYGIPKSMLPQKCFGVFPHEVIDATHPLFRGFDDIFYVPQSRHCEVRREDVEKVADLTILSASHESGLHAIATRQGAQFFIMGHSEYAPYTLDAEYRRDLSRNLPIVLPRHYYRDNNPANPPVVTWRAHGNLFFTNWLHNFVCNPNLPSQ</sequence>
<keyword evidence="2 5" id="KW-0028">Amino-acid biosynthesis</keyword>
<feature type="active site" description="Proton acceptor" evidence="5">
    <location>
        <position position="235"/>
    </location>
</feature>
<dbReference type="HAMAP" id="MF_00295">
    <property type="entry name" value="MetA_acyltransf"/>
    <property type="match status" value="1"/>
</dbReference>
<dbReference type="EC" id="2.3.1.31" evidence="5"/>
<organism evidence="7 8">
    <name type="scientific">Candidatus Barnesiella excrementipullorum</name>
    <dbReference type="NCBI Taxonomy" id="2838479"/>
    <lineage>
        <taxon>Bacteria</taxon>
        <taxon>Pseudomonadati</taxon>
        <taxon>Bacteroidota</taxon>
        <taxon>Bacteroidia</taxon>
        <taxon>Bacteroidales</taxon>
        <taxon>Barnesiellaceae</taxon>
        <taxon>Barnesiella</taxon>
    </lineage>
</organism>
<keyword evidence="5" id="KW-0486">Methionine biosynthesis</keyword>
<dbReference type="InterPro" id="IPR005697">
    <property type="entry name" value="HST_MetA"/>
</dbReference>
<accession>A0A9D1VQ67</accession>
<protein>
    <recommendedName>
        <fullName evidence="5">Homoserine O-acetyltransferase</fullName>
        <shortName evidence="5">HAT</shortName>
        <ecNumber evidence="5">2.3.1.31</ecNumber>
    </recommendedName>
    <alternativeName>
        <fullName evidence="5">Homoserine transacetylase</fullName>
        <shortName evidence="5">HTA</shortName>
    </alternativeName>
</protein>
<evidence type="ECO:0000256" key="2">
    <source>
        <dbReference type="ARBA" id="ARBA00022605"/>
    </source>
</evidence>
<dbReference type="InterPro" id="IPR029062">
    <property type="entry name" value="Class_I_gatase-like"/>
</dbReference>
<keyword evidence="1 5" id="KW-0963">Cytoplasm</keyword>
<dbReference type="CDD" id="cd03131">
    <property type="entry name" value="GATase1_HTS"/>
    <property type="match status" value="1"/>
</dbReference>
<evidence type="ECO:0000256" key="6">
    <source>
        <dbReference type="PIRSR" id="PIRSR000450-1"/>
    </source>
</evidence>
<dbReference type="Proteomes" id="UP000824246">
    <property type="component" value="Unassembled WGS sequence"/>
</dbReference>
<dbReference type="AlphaFoldDB" id="A0A9D1VQ67"/>
<feature type="binding site" evidence="5">
    <location>
        <position position="249"/>
    </location>
    <ligand>
        <name>substrate</name>
    </ligand>
</feature>
<feature type="site" description="Important for acyl-CoA specificity" evidence="5">
    <location>
        <position position="111"/>
    </location>
</feature>
<dbReference type="GO" id="GO:0004414">
    <property type="term" value="F:homoserine O-acetyltransferase activity"/>
    <property type="evidence" value="ECO:0007669"/>
    <property type="project" value="UniProtKB-EC"/>
</dbReference>
<reference evidence="7" key="2">
    <citation type="submission" date="2021-04" db="EMBL/GenBank/DDBJ databases">
        <authorList>
            <person name="Gilroy R."/>
        </authorList>
    </citation>
    <scope>NUCLEOTIDE SEQUENCE</scope>
    <source>
        <strain evidence="7">ChiHjej12B11-16260</strain>
    </source>
</reference>
<comment type="similarity">
    <text evidence="5">Belongs to the MetA family.</text>
</comment>
<feature type="binding site" evidence="5">
    <location>
        <position position="192"/>
    </location>
    <ligand>
        <name>substrate</name>
    </ligand>
</feature>
<reference evidence="7" key="1">
    <citation type="journal article" date="2021" name="PeerJ">
        <title>Extensive microbial diversity within the chicken gut microbiome revealed by metagenomics and culture.</title>
        <authorList>
            <person name="Gilroy R."/>
            <person name="Ravi A."/>
            <person name="Getino M."/>
            <person name="Pursley I."/>
            <person name="Horton D.L."/>
            <person name="Alikhan N.F."/>
            <person name="Baker D."/>
            <person name="Gharbi K."/>
            <person name="Hall N."/>
            <person name="Watson M."/>
            <person name="Adriaenssens E.M."/>
            <person name="Foster-Nyarko E."/>
            <person name="Jarju S."/>
            <person name="Secka A."/>
            <person name="Antonio M."/>
            <person name="Oren A."/>
            <person name="Chaudhuri R.R."/>
            <person name="La Ragione R."/>
            <person name="Hildebrand F."/>
            <person name="Pallen M.J."/>
        </authorList>
    </citation>
    <scope>NUCLEOTIDE SEQUENCE</scope>
    <source>
        <strain evidence="7">ChiHjej12B11-16260</strain>
    </source>
</reference>